<dbReference type="Gene3D" id="2.160.20.80">
    <property type="entry name" value="E3 ubiquitin-protein ligase SopA"/>
    <property type="match status" value="1"/>
</dbReference>
<keyword evidence="2" id="KW-1133">Transmembrane helix</keyword>
<dbReference type="RefSeq" id="WP_196417212.1">
    <property type="nucleotide sequence ID" value="NZ_JADQTO010000015.1"/>
</dbReference>
<protein>
    <submittedName>
        <fullName evidence="3">Pentapeptide repeat-containing protein</fullName>
    </submittedName>
</protein>
<keyword evidence="2" id="KW-0472">Membrane</keyword>
<feature type="region of interest" description="Disordered" evidence="1">
    <location>
        <begin position="16"/>
        <end position="37"/>
    </location>
</feature>
<evidence type="ECO:0000313" key="3">
    <source>
        <dbReference type="EMBL" id="MBG0565432.1"/>
    </source>
</evidence>
<feature type="transmembrane region" description="Helical" evidence="2">
    <location>
        <begin position="94"/>
        <end position="112"/>
    </location>
</feature>
<evidence type="ECO:0000256" key="2">
    <source>
        <dbReference type="SAM" id="Phobius"/>
    </source>
</evidence>
<reference evidence="3" key="1">
    <citation type="submission" date="2020-11" db="EMBL/GenBank/DDBJ databases">
        <title>Isolation and identification of active actinomycetes.</title>
        <authorList>
            <person name="Sun X."/>
        </authorList>
    </citation>
    <scope>NUCLEOTIDE SEQUENCE</scope>
    <source>
        <strain evidence="3">NEAU-A11</strain>
    </source>
</reference>
<comment type="caution">
    <text evidence="3">The sequence shown here is derived from an EMBL/GenBank/DDBJ whole genome shotgun (WGS) entry which is preliminary data.</text>
</comment>
<name>A0A931CDE8_9ACTN</name>
<feature type="transmembrane region" description="Helical" evidence="2">
    <location>
        <begin position="54"/>
        <end position="74"/>
    </location>
</feature>
<dbReference type="Proteomes" id="UP000598146">
    <property type="component" value="Unassembled WGS sequence"/>
</dbReference>
<accession>A0A931CDE8</accession>
<feature type="region of interest" description="Disordered" evidence="1">
    <location>
        <begin position="196"/>
        <end position="230"/>
    </location>
</feature>
<dbReference type="AlphaFoldDB" id="A0A931CDE8"/>
<keyword evidence="4" id="KW-1185">Reference proteome</keyword>
<evidence type="ECO:0000313" key="4">
    <source>
        <dbReference type="Proteomes" id="UP000598146"/>
    </source>
</evidence>
<gene>
    <name evidence="3" type="ORF">I4J89_28660</name>
</gene>
<evidence type="ECO:0000256" key="1">
    <source>
        <dbReference type="SAM" id="MobiDB-lite"/>
    </source>
</evidence>
<keyword evidence="2" id="KW-0812">Transmembrane</keyword>
<sequence>MLLVFKRPRIRRRRVPVSMDGGPAPGQQISHARTEPGGSGYGPLRPNFLSNTGILLASFGVAVLGIAAFAFMWIIANGAASAERPSLHISAVKYGLGCFAAAAAVAALLLNFRRQLVTEHAHDLELRKQSHVEADAAERRVTELYVKAVEQLGHADGVVRLGGLYALERVAQKNVDQRQTVVDVLCGYLRMPYQPPASRYSSDEEKQLPAKTSADPADEATTDDGRDEHQELQVRVTAQRILRDHLRVPEGADVDDLIRRGGSPDRAFWPGIDVDLSEATLLGFDFRRCVVRVAKFGRASFYGSVGFGEATFLEDVQFGSAEFLGDAYFSGATFRKDAYFGRASFHRSATFGEVRFLANAMFGGVRFAGDAMFHSSVFTAAAWFTRAAFGDFTVFSHARFLSGCTFTESAFRGDTYFGTVTFSGDDVSFAEAAFDGDVRFDNSRVVNRSDSQDCWPAGWDLVPGAESASLVERKSDEEL</sequence>
<organism evidence="3 4">
    <name type="scientific">Actinoplanes aureus</name>
    <dbReference type="NCBI Taxonomy" id="2792083"/>
    <lineage>
        <taxon>Bacteria</taxon>
        <taxon>Bacillati</taxon>
        <taxon>Actinomycetota</taxon>
        <taxon>Actinomycetes</taxon>
        <taxon>Micromonosporales</taxon>
        <taxon>Micromonosporaceae</taxon>
        <taxon>Actinoplanes</taxon>
    </lineage>
</organism>
<dbReference type="InterPro" id="IPR001646">
    <property type="entry name" value="5peptide_repeat"/>
</dbReference>
<dbReference type="Pfam" id="PF13576">
    <property type="entry name" value="Pentapeptide_3"/>
    <property type="match status" value="2"/>
</dbReference>
<proteinExistence type="predicted"/>
<dbReference type="EMBL" id="JADQTO010000015">
    <property type="protein sequence ID" value="MBG0565432.1"/>
    <property type="molecule type" value="Genomic_DNA"/>
</dbReference>